<keyword evidence="2" id="KW-1185">Reference proteome</keyword>
<comment type="caution">
    <text evidence="1">The sequence shown here is derived from an EMBL/GenBank/DDBJ whole genome shotgun (WGS) entry which is preliminary data.</text>
</comment>
<organism evidence="1 2">
    <name type="scientific">Artomyces pyxidatus</name>
    <dbReference type="NCBI Taxonomy" id="48021"/>
    <lineage>
        <taxon>Eukaryota</taxon>
        <taxon>Fungi</taxon>
        <taxon>Dikarya</taxon>
        <taxon>Basidiomycota</taxon>
        <taxon>Agaricomycotina</taxon>
        <taxon>Agaricomycetes</taxon>
        <taxon>Russulales</taxon>
        <taxon>Auriscalpiaceae</taxon>
        <taxon>Artomyces</taxon>
    </lineage>
</organism>
<gene>
    <name evidence="1" type="ORF">BV25DRAFT_1832992</name>
</gene>
<dbReference type="Proteomes" id="UP000814140">
    <property type="component" value="Unassembled WGS sequence"/>
</dbReference>
<proteinExistence type="predicted"/>
<name>A0ACB8SGP0_9AGAM</name>
<sequence>MAENTGQDLKAEKTNVLIVDWDGPSDPENPRNWTLRKKWISLTAVSAFAFMSPVSSSMAAPASAQIADEFHISGSLAAMTVSIFVLAYAVGPLALGPLSEIFGRSRVLQIANLWFLAWNIGCGFAQNANQLIAFRFLAGIGGSAPVSISGGVVGDMFTPEQRGQAVAIYALIPLLGPIIGPIAGGWIAERSTWRWVYYSTSILDAIIQVLGTLFLAETYAPFLIERKARRIRKAMSEEESGRVEVRTKFDAAERHWKAIFSKAMFRPITLMLHEPILVFLTAYSVFGMGVLYIFLTTLPSIYLHAYGEQPGIAALHYIALGLGLVFAAQTNARLLDRVYRHLQSKNNGVGKPEFRLPTMIPGTILMPTGLLISGWAAQKHYHWIVVDIGTALVGASMMFISQSTQSYVIDTFSLYAASALAGVSCLRSIGGFAFPLFAPPMYNSLGYGKGNTVLAAVAIGIGCPAPILLWIYGERIRKASRFARKK</sequence>
<accession>A0ACB8SGP0</accession>
<reference evidence="1" key="2">
    <citation type="journal article" date="2022" name="New Phytol.">
        <title>Evolutionary transition to the ectomycorrhizal habit in the genomes of a hyperdiverse lineage of mushroom-forming fungi.</title>
        <authorList>
            <person name="Looney B."/>
            <person name="Miyauchi S."/>
            <person name="Morin E."/>
            <person name="Drula E."/>
            <person name="Courty P.E."/>
            <person name="Kohler A."/>
            <person name="Kuo A."/>
            <person name="LaButti K."/>
            <person name="Pangilinan J."/>
            <person name="Lipzen A."/>
            <person name="Riley R."/>
            <person name="Andreopoulos W."/>
            <person name="He G."/>
            <person name="Johnson J."/>
            <person name="Nolan M."/>
            <person name="Tritt A."/>
            <person name="Barry K.W."/>
            <person name="Grigoriev I.V."/>
            <person name="Nagy L.G."/>
            <person name="Hibbett D."/>
            <person name="Henrissat B."/>
            <person name="Matheny P.B."/>
            <person name="Labbe J."/>
            <person name="Martin F.M."/>
        </authorList>
    </citation>
    <scope>NUCLEOTIDE SEQUENCE</scope>
    <source>
        <strain evidence="1">HHB10654</strain>
    </source>
</reference>
<protein>
    <submittedName>
        <fullName evidence="1">MFS polyamine transporter</fullName>
    </submittedName>
</protein>
<evidence type="ECO:0000313" key="1">
    <source>
        <dbReference type="EMBL" id="KAI0055618.1"/>
    </source>
</evidence>
<dbReference type="EMBL" id="MU277285">
    <property type="protein sequence ID" value="KAI0055618.1"/>
    <property type="molecule type" value="Genomic_DNA"/>
</dbReference>
<reference evidence="1" key="1">
    <citation type="submission" date="2021-03" db="EMBL/GenBank/DDBJ databases">
        <authorList>
            <consortium name="DOE Joint Genome Institute"/>
            <person name="Ahrendt S."/>
            <person name="Looney B.P."/>
            <person name="Miyauchi S."/>
            <person name="Morin E."/>
            <person name="Drula E."/>
            <person name="Courty P.E."/>
            <person name="Chicoki N."/>
            <person name="Fauchery L."/>
            <person name="Kohler A."/>
            <person name="Kuo A."/>
            <person name="Labutti K."/>
            <person name="Pangilinan J."/>
            <person name="Lipzen A."/>
            <person name="Riley R."/>
            <person name="Andreopoulos W."/>
            <person name="He G."/>
            <person name="Johnson J."/>
            <person name="Barry K.W."/>
            <person name="Grigoriev I.V."/>
            <person name="Nagy L."/>
            <person name="Hibbett D."/>
            <person name="Henrissat B."/>
            <person name="Matheny P.B."/>
            <person name="Labbe J."/>
            <person name="Martin F."/>
        </authorList>
    </citation>
    <scope>NUCLEOTIDE SEQUENCE</scope>
    <source>
        <strain evidence="1">HHB10654</strain>
    </source>
</reference>
<evidence type="ECO:0000313" key="2">
    <source>
        <dbReference type="Proteomes" id="UP000814140"/>
    </source>
</evidence>